<proteinExistence type="inferred from homology"/>
<evidence type="ECO:0000256" key="4">
    <source>
        <dbReference type="ARBA" id="ARBA00022630"/>
    </source>
</evidence>
<dbReference type="Pfam" id="PF00258">
    <property type="entry name" value="Flavodoxin_1"/>
    <property type="match status" value="1"/>
</dbReference>
<gene>
    <name evidence="9" type="ORF">SAMN05216469_111117</name>
</gene>
<evidence type="ECO:0000256" key="6">
    <source>
        <dbReference type="ARBA" id="ARBA00022982"/>
    </source>
</evidence>
<evidence type="ECO:0000259" key="8">
    <source>
        <dbReference type="PROSITE" id="PS50902"/>
    </source>
</evidence>
<dbReference type="RefSeq" id="WP_074834168.1">
    <property type="nucleotide sequence ID" value="NZ_FOAT01000011.1"/>
</dbReference>
<evidence type="ECO:0000256" key="1">
    <source>
        <dbReference type="ARBA" id="ARBA00001917"/>
    </source>
</evidence>
<evidence type="ECO:0000313" key="10">
    <source>
        <dbReference type="Proteomes" id="UP000186015"/>
    </source>
</evidence>
<dbReference type="GO" id="GO:0009055">
    <property type="term" value="F:electron transfer activity"/>
    <property type="evidence" value="ECO:0007669"/>
    <property type="project" value="UniProtKB-UniRule"/>
</dbReference>
<dbReference type="InterPro" id="IPR029039">
    <property type="entry name" value="Flavoprotein-like_sf"/>
</dbReference>
<dbReference type="InterPro" id="IPR010087">
    <property type="entry name" value="Flav_short"/>
</dbReference>
<evidence type="ECO:0000313" key="9">
    <source>
        <dbReference type="EMBL" id="SEL09870.1"/>
    </source>
</evidence>
<evidence type="ECO:0000256" key="7">
    <source>
        <dbReference type="RuleBase" id="RU367037"/>
    </source>
</evidence>
<dbReference type="NCBIfam" id="TIGR01753">
    <property type="entry name" value="flav_short"/>
    <property type="match status" value="1"/>
</dbReference>
<feature type="domain" description="Flavodoxin-like" evidence="8">
    <location>
        <begin position="3"/>
        <end position="134"/>
    </location>
</feature>
<organism evidence="9 10">
    <name type="scientific">Ruminococcus albus</name>
    <dbReference type="NCBI Taxonomy" id="1264"/>
    <lineage>
        <taxon>Bacteria</taxon>
        <taxon>Bacillati</taxon>
        <taxon>Bacillota</taxon>
        <taxon>Clostridia</taxon>
        <taxon>Eubacteriales</taxon>
        <taxon>Oscillospiraceae</taxon>
        <taxon>Ruminococcus</taxon>
    </lineage>
</organism>
<keyword evidence="5 7" id="KW-0288">FMN</keyword>
<comment type="function">
    <text evidence="7">Low-potential electron donor to a number of redox enzymes.</text>
</comment>
<keyword evidence="6 7" id="KW-0249">Electron transport</keyword>
<dbReference type="GO" id="GO:0016651">
    <property type="term" value="F:oxidoreductase activity, acting on NAD(P)H"/>
    <property type="evidence" value="ECO:0007669"/>
    <property type="project" value="UniProtKB-ARBA"/>
</dbReference>
<dbReference type="GO" id="GO:0010181">
    <property type="term" value="F:FMN binding"/>
    <property type="evidence" value="ECO:0007669"/>
    <property type="project" value="UniProtKB-UniRule"/>
</dbReference>
<dbReference type="PROSITE" id="PS00201">
    <property type="entry name" value="FLAVODOXIN"/>
    <property type="match status" value="1"/>
</dbReference>
<evidence type="ECO:0000256" key="2">
    <source>
        <dbReference type="ARBA" id="ARBA00005267"/>
    </source>
</evidence>
<sequence length="134" mass="14217">MKTAVIYWSGTGNTEAMANAVAEGSGVTAVQVSSFEGDVSEFDALALGCPAMGAEELEDTEFEPFFSGIEGKISGKKIALFGSYDWGDGEWMRLWAERVKSAGAEIVNGEGLIANNTPDDEAIAKCRELGKKLV</sequence>
<reference evidence="9 10" key="1">
    <citation type="submission" date="2016-10" db="EMBL/GenBank/DDBJ databases">
        <authorList>
            <person name="de Groot N.N."/>
        </authorList>
    </citation>
    <scope>NUCLEOTIDE SEQUENCE [LARGE SCALE GENOMIC DNA]</scope>
    <source>
        <strain evidence="9 10">KH2T6</strain>
    </source>
</reference>
<dbReference type="AlphaFoldDB" id="A0A1H7MEW7"/>
<dbReference type="SUPFAM" id="SSF52218">
    <property type="entry name" value="Flavoproteins"/>
    <property type="match status" value="1"/>
</dbReference>
<comment type="similarity">
    <text evidence="2 7">Belongs to the flavodoxin family.</text>
</comment>
<dbReference type="InterPro" id="IPR008254">
    <property type="entry name" value="Flavodoxin/NO_synth"/>
</dbReference>
<keyword evidence="4 7" id="KW-0285">Flavoprotein</keyword>
<evidence type="ECO:0000256" key="5">
    <source>
        <dbReference type="ARBA" id="ARBA00022643"/>
    </source>
</evidence>
<protein>
    <recommendedName>
        <fullName evidence="7">Flavodoxin</fullName>
    </recommendedName>
</protein>
<dbReference type="Gene3D" id="3.40.50.360">
    <property type="match status" value="1"/>
</dbReference>
<name>A0A1H7MEW7_RUMAL</name>
<dbReference type="Proteomes" id="UP000186015">
    <property type="component" value="Unassembled WGS sequence"/>
</dbReference>
<accession>A0A1H7MEW7</accession>
<keyword evidence="3 7" id="KW-0813">Transport</keyword>
<dbReference type="InterPro" id="IPR001226">
    <property type="entry name" value="Flavodoxin_CS"/>
</dbReference>
<dbReference type="EMBL" id="FOAT01000011">
    <property type="protein sequence ID" value="SEL09870.1"/>
    <property type="molecule type" value="Genomic_DNA"/>
</dbReference>
<dbReference type="PROSITE" id="PS50902">
    <property type="entry name" value="FLAVODOXIN_LIKE"/>
    <property type="match status" value="1"/>
</dbReference>
<dbReference type="OrthoDB" id="9790745at2"/>
<evidence type="ECO:0000256" key="3">
    <source>
        <dbReference type="ARBA" id="ARBA00022448"/>
    </source>
</evidence>
<comment type="cofactor">
    <cofactor evidence="1 7">
        <name>FMN</name>
        <dbReference type="ChEBI" id="CHEBI:58210"/>
    </cofactor>
</comment>